<dbReference type="Proteomes" id="UP000563898">
    <property type="component" value="Unassembled WGS sequence"/>
</dbReference>
<dbReference type="PANTHER" id="PTHR43038:SF3">
    <property type="entry name" value="ABC TRANSPORTER G FAMILY MEMBER 20 ISOFORM X1"/>
    <property type="match status" value="1"/>
</dbReference>
<keyword evidence="2 4" id="KW-0067">ATP-binding</keyword>
<name>A0A846WU14_9ACTN</name>
<dbReference type="GO" id="GO:0016887">
    <property type="term" value="F:ATP hydrolysis activity"/>
    <property type="evidence" value="ECO:0007669"/>
    <property type="project" value="InterPro"/>
</dbReference>
<proteinExistence type="predicted"/>
<dbReference type="PANTHER" id="PTHR43038">
    <property type="entry name" value="ATP-BINDING CASSETTE, SUB-FAMILY H, MEMBER 1"/>
    <property type="match status" value="1"/>
</dbReference>
<dbReference type="Pfam" id="PF00005">
    <property type="entry name" value="ABC_tran"/>
    <property type="match status" value="1"/>
</dbReference>
<organism evidence="4 5">
    <name type="scientific">Gordonia polyisoprenivorans</name>
    <dbReference type="NCBI Taxonomy" id="84595"/>
    <lineage>
        <taxon>Bacteria</taxon>
        <taxon>Bacillati</taxon>
        <taxon>Actinomycetota</taxon>
        <taxon>Actinomycetes</taxon>
        <taxon>Mycobacteriales</taxon>
        <taxon>Gordoniaceae</taxon>
        <taxon>Gordonia</taxon>
    </lineage>
</organism>
<dbReference type="GO" id="GO:0005524">
    <property type="term" value="F:ATP binding"/>
    <property type="evidence" value="ECO:0007669"/>
    <property type="project" value="UniProtKB-KW"/>
</dbReference>
<dbReference type="InterPro" id="IPR027417">
    <property type="entry name" value="P-loop_NTPase"/>
</dbReference>
<evidence type="ECO:0000259" key="3">
    <source>
        <dbReference type="PROSITE" id="PS50893"/>
    </source>
</evidence>
<dbReference type="PROSITE" id="PS50893">
    <property type="entry name" value="ABC_TRANSPORTER_2"/>
    <property type="match status" value="1"/>
</dbReference>
<dbReference type="Gene3D" id="3.40.50.300">
    <property type="entry name" value="P-loop containing nucleotide triphosphate hydrolases"/>
    <property type="match status" value="1"/>
</dbReference>
<dbReference type="AlphaFoldDB" id="A0A846WU14"/>
<gene>
    <name evidence="4" type="ORF">HGA05_21575</name>
</gene>
<dbReference type="SMART" id="SM00382">
    <property type="entry name" value="AAA"/>
    <property type="match status" value="1"/>
</dbReference>
<evidence type="ECO:0000256" key="1">
    <source>
        <dbReference type="ARBA" id="ARBA00022741"/>
    </source>
</evidence>
<dbReference type="RefSeq" id="WP_006368030.1">
    <property type="nucleotide sequence ID" value="NZ_CP116236.1"/>
</dbReference>
<feature type="domain" description="ABC transporter" evidence="3">
    <location>
        <begin position="3"/>
        <end position="222"/>
    </location>
</feature>
<comment type="caution">
    <text evidence="4">The sequence shown here is derived from an EMBL/GenBank/DDBJ whole genome shotgun (WGS) entry which is preliminary data.</text>
</comment>
<keyword evidence="1" id="KW-0547">Nucleotide-binding</keyword>
<accession>A0A846WU14</accession>
<reference evidence="4 5" key="1">
    <citation type="submission" date="2020-04" db="EMBL/GenBank/DDBJ databases">
        <title>MicrobeNet Type strains.</title>
        <authorList>
            <person name="Nicholson A.C."/>
        </authorList>
    </citation>
    <scope>NUCLEOTIDE SEQUENCE [LARGE SCALE GENOMIC DNA]</scope>
    <source>
        <strain evidence="4 5">ATCC BAA-14</strain>
    </source>
</reference>
<dbReference type="EMBL" id="JAAXPC010000015">
    <property type="protein sequence ID" value="NKY04163.1"/>
    <property type="molecule type" value="Genomic_DNA"/>
</dbReference>
<evidence type="ECO:0000313" key="5">
    <source>
        <dbReference type="Proteomes" id="UP000563898"/>
    </source>
</evidence>
<sequence length="275" mass="29481">MMIGAEDVTVTFGKTTALDSVSVRAHEGEIVAIVGGDGAGKSTLLRLFAGEVQPNSGQVHRPPKKHVGFLAAGPGSWGALTVRQNLDFVGGIYGLGGEQLRSRRDELIERSGLSVAADRMARDLSGGMRRKLGTAMAMIHRPPLLILDEPSTGVDPVSRIDLWGMIAETAAAGTAVLMSTTYLDEAERAGDLVVLDDGHVLVDGSYDSVREGFSGIITEGATPVRRDWSWRRGHQRHEYWTTEEDTTPDSRVAPDLEDIVIALSLARRNSQGAPA</sequence>
<dbReference type="InterPro" id="IPR003593">
    <property type="entry name" value="AAA+_ATPase"/>
</dbReference>
<dbReference type="InterPro" id="IPR003439">
    <property type="entry name" value="ABC_transporter-like_ATP-bd"/>
</dbReference>
<evidence type="ECO:0000313" key="4">
    <source>
        <dbReference type="EMBL" id="NKY04163.1"/>
    </source>
</evidence>
<protein>
    <submittedName>
        <fullName evidence="4">ABC transporter ATP-binding protein</fullName>
    </submittedName>
</protein>
<evidence type="ECO:0000256" key="2">
    <source>
        <dbReference type="ARBA" id="ARBA00022840"/>
    </source>
</evidence>
<dbReference type="SUPFAM" id="SSF52540">
    <property type="entry name" value="P-loop containing nucleoside triphosphate hydrolases"/>
    <property type="match status" value="1"/>
</dbReference>
<dbReference type="CDD" id="cd03230">
    <property type="entry name" value="ABC_DR_subfamily_A"/>
    <property type="match status" value="1"/>
</dbReference>